<feature type="coiled-coil region" evidence="1">
    <location>
        <begin position="372"/>
        <end position="399"/>
    </location>
</feature>
<keyword evidence="3" id="KW-1185">Reference proteome</keyword>
<comment type="caution">
    <text evidence="2">The sequence shown here is derived from an EMBL/GenBank/DDBJ whole genome shotgun (WGS) entry which is preliminary data.</text>
</comment>
<gene>
    <name evidence="2" type="ORF">D2V17_13050</name>
</gene>
<evidence type="ECO:0000313" key="3">
    <source>
        <dbReference type="Proteomes" id="UP000265366"/>
    </source>
</evidence>
<sequence>MSQPAEPNLPKGQDEFRSQSLDVMGKDILNSVTSWSLFWKPHFLAASSALVHVPFLFWLVEAHAPTRVVQLGVDDGVAYQAVCQAIDKLGLDAVCTGISLPGKQEANPDAIANNDSLYGAFSILTTEKLATAHRHFSKGSIDLLLINMPLNSESAEVLGREWAERLSDRAVIVIFDCKRRRDEEGAATWLDPLLATCQAIELEQGDGLLVLTVGPRQDGRIARLADLEMGGAGYREAREVFQRQGESLAVSVRQAELEADRKSLAEALQQLERTRNELDEAHREEETAHRKLASVQANHFDLEVELRGLQARLSEADAAVAKAEADRADLDARLATAQVEAREAVRLRSALAAEAQELGEFKAKYWERLADIAELGHNIARQDKEIRQLRAQREEAELRRHIQAQLAGAWADLHAALSRKQFLRPNKRAMNRLAEDIRLVEASDLFDAEWYLAFYPDVAEAGCEPARHFVTNGAYELRNPGPRFDSFKYHKAHADVTAARMAGFIHYVRNGRAENRQAFPVGERG</sequence>
<dbReference type="Pfam" id="PF13578">
    <property type="entry name" value="Methyltransf_24"/>
    <property type="match status" value="1"/>
</dbReference>
<evidence type="ECO:0000313" key="2">
    <source>
        <dbReference type="EMBL" id="RIV83513.1"/>
    </source>
</evidence>
<keyword evidence="1" id="KW-0175">Coiled coil</keyword>
<accession>A0A3A1P251</accession>
<reference evidence="2 3" key="1">
    <citation type="submission" date="2018-08" db="EMBL/GenBank/DDBJ databases">
        <title>Erythrobacter zhengii sp.nov., a bacterium isolated from deep-sea sediment.</title>
        <authorList>
            <person name="Fang C."/>
            <person name="Wu Y.-H."/>
            <person name="Sun C."/>
            <person name="Wang H."/>
            <person name="Cheng H."/>
            <person name="Meng F.-X."/>
            <person name="Wang C.-S."/>
            <person name="Xu X.-W."/>
        </authorList>
    </citation>
    <scope>NUCLEOTIDE SEQUENCE [LARGE SCALE GENOMIC DNA]</scope>
    <source>
        <strain evidence="2 3">CCTCC AB 2015396</strain>
    </source>
</reference>
<dbReference type="Proteomes" id="UP000265366">
    <property type="component" value="Unassembled WGS sequence"/>
</dbReference>
<dbReference type="RefSeq" id="WP_119593240.1">
    <property type="nucleotide sequence ID" value="NZ_QXFM01000112.1"/>
</dbReference>
<dbReference type="OrthoDB" id="7431723at2"/>
<proteinExistence type="predicted"/>
<name>A0A3A1P251_9SPHN</name>
<evidence type="ECO:0000256" key="1">
    <source>
        <dbReference type="SAM" id="Coils"/>
    </source>
</evidence>
<protein>
    <submittedName>
        <fullName evidence="2">Uncharacterized protein</fullName>
    </submittedName>
</protein>
<dbReference type="EMBL" id="QXFM01000112">
    <property type="protein sequence ID" value="RIV83513.1"/>
    <property type="molecule type" value="Genomic_DNA"/>
</dbReference>
<feature type="coiled-coil region" evidence="1">
    <location>
        <begin position="254"/>
        <end position="340"/>
    </location>
</feature>
<organism evidence="2 3">
    <name type="scientific">Aurantiacibacter xanthus</name>
    <dbReference type="NCBI Taxonomy" id="1784712"/>
    <lineage>
        <taxon>Bacteria</taxon>
        <taxon>Pseudomonadati</taxon>
        <taxon>Pseudomonadota</taxon>
        <taxon>Alphaproteobacteria</taxon>
        <taxon>Sphingomonadales</taxon>
        <taxon>Erythrobacteraceae</taxon>
        <taxon>Aurantiacibacter</taxon>
    </lineage>
</organism>
<dbReference type="AlphaFoldDB" id="A0A3A1P251"/>